<reference evidence="3" key="1">
    <citation type="journal article" date="2020" name="mSystems">
        <title>Genome- and Community-Level Interaction Insights into Carbon Utilization and Element Cycling Functions of Hydrothermarchaeota in Hydrothermal Sediment.</title>
        <authorList>
            <person name="Zhou Z."/>
            <person name="Liu Y."/>
            <person name="Xu W."/>
            <person name="Pan J."/>
            <person name="Luo Z.H."/>
            <person name="Li M."/>
        </authorList>
    </citation>
    <scope>NUCLEOTIDE SEQUENCE [LARGE SCALE GENOMIC DNA]</scope>
    <source>
        <strain evidence="3">SpSt-402</strain>
    </source>
</reference>
<organism evidence="3">
    <name type="scientific">Oscillatoriales cyanobacterium SpSt-402</name>
    <dbReference type="NCBI Taxonomy" id="2282168"/>
    <lineage>
        <taxon>Bacteria</taxon>
        <taxon>Bacillati</taxon>
        <taxon>Cyanobacteriota</taxon>
        <taxon>Cyanophyceae</taxon>
        <taxon>Oscillatoriophycideae</taxon>
        <taxon>Oscillatoriales</taxon>
    </lineage>
</organism>
<sequence>MRRLLNQLSTQMRSLQQWLLPVIILLFATQLVVAPAYATSLYEIPALEEDTWVVDKAEILSRSSEGKLSSSLSDLANETGYEVRIVTIHRLDYDETAQGFADKLFTRWFPEPEDQANQVVLVIDNLTNNTGIHTGEKVKSVMPDAIATSVAQESVLIPLKDGNKYNQALLGASDRMVAVLSGQEDPGPPEMKDDVMVEGTFATKEDTKKSNATVWVIGFLIAATIIPMATYYFYQYMGSR</sequence>
<comment type="caution">
    <text evidence="3">The sequence shown here is derived from an EMBL/GenBank/DDBJ whole genome shotgun (WGS) entry which is preliminary data.</text>
</comment>
<name>A0A832H8L3_9CYAN</name>
<dbReference type="PANTHER" id="PTHR30373:SF2">
    <property type="entry name" value="UPF0603 PROTEIN YGCG"/>
    <property type="match status" value="1"/>
</dbReference>
<protein>
    <submittedName>
        <fullName evidence="3">YgcG family protein</fullName>
    </submittedName>
</protein>
<keyword evidence="1" id="KW-1133">Transmembrane helix</keyword>
<dbReference type="PANTHER" id="PTHR30373">
    <property type="entry name" value="UPF0603 PROTEIN YGCG"/>
    <property type="match status" value="1"/>
</dbReference>
<dbReference type="Pfam" id="PF04536">
    <property type="entry name" value="TPM_phosphatase"/>
    <property type="match status" value="1"/>
</dbReference>
<evidence type="ECO:0000256" key="1">
    <source>
        <dbReference type="SAM" id="Phobius"/>
    </source>
</evidence>
<evidence type="ECO:0000313" key="3">
    <source>
        <dbReference type="EMBL" id="HGW94405.1"/>
    </source>
</evidence>
<gene>
    <name evidence="3" type="ORF">ENR47_09015</name>
</gene>
<feature type="domain" description="TPM" evidence="2">
    <location>
        <begin position="53"/>
        <end position="178"/>
    </location>
</feature>
<keyword evidence="1" id="KW-0812">Transmembrane</keyword>
<dbReference type="NCBIfam" id="NF047379">
    <property type="entry name" value="photo_II_Psb32"/>
    <property type="match status" value="1"/>
</dbReference>
<dbReference type="AlphaFoldDB" id="A0A832H8L3"/>
<proteinExistence type="predicted"/>
<feature type="transmembrane region" description="Helical" evidence="1">
    <location>
        <begin position="212"/>
        <end position="234"/>
    </location>
</feature>
<accession>A0A832H8L3</accession>
<dbReference type="EMBL" id="DSRD01000565">
    <property type="protein sequence ID" value="HGW94405.1"/>
    <property type="molecule type" value="Genomic_DNA"/>
</dbReference>
<keyword evidence="1" id="KW-0472">Membrane</keyword>
<evidence type="ECO:0000259" key="2">
    <source>
        <dbReference type="Pfam" id="PF04536"/>
    </source>
</evidence>
<dbReference type="Gene3D" id="3.10.310.50">
    <property type="match status" value="1"/>
</dbReference>
<dbReference type="InterPro" id="IPR007621">
    <property type="entry name" value="TPM_dom"/>
</dbReference>